<feature type="transmembrane region" description="Helical" evidence="5">
    <location>
        <begin position="127"/>
        <end position="146"/>
    </location>
</feature>
<dbReference type="InterPro" id="IPR011701">
    <property type="entry name" value="MFS"/>
</dbReference>
<dbReference type="PANTHER" id="PTHR11662">
    <property type="entry name" value="SOLUTE CARRIER FAMILY 17"/>
    <property type="match status" value="1"/>
</dbReference>
<feature type="transmembrane region" description="Helical" evidence="5">
    <location>
        <begin position="298"/>
        <end position="318"/>
    </location>
</feature>
<reference evidence="7 8" key="1">
    <citation type="journal article" date="2022" name="Allergy">
        <title>Genome assembly and annotation of Periplaneta americana reveal a comprehensive cockroach allergen profile.</title>
        <authorList>
            <person name="Wang L."/>
            <person name="Xiong Q."/>
            <person name="Saelim N."/>
            <person name="Wang L."/>
            <person name="Nong W."/>
            <person name="Wan A.T."/>
            <person name="Shi M."/>
            <person name="Liu X."/>
            <person name="Cao Q."/>
            <person name="Hui J.H.L."/>
            <person name="Sookrung N."/>
            <person name="Leung T.F."/>
            <person name="Tungtrongchitr A."/>
            <person name="Tsui S.K.W."/>
        </authorList>
    </citation>
    <scope>NUCLEOTIDE SEQUENCE [LARGE SCALE GENOMIC DNA]</scope>
    <source>
        <strain evidence="7">PWHHKU_190912</strain>
    </source>
</reference>
<dbReference type="InterPro" id="IPR050382">
    <property type="entry name" value="MFS_Na/Anion_cotransporter"/>
</dbReference>
<organism evidence="7 8">
    <name type="scientific">Periplaneta americana</name>
    <name type="common">American cockroach</name>
    <name type="synonym">Blatta americana</name>
    <dbReference type="NCBI Taxonomy" id="6978"/>
    <lineage>
        <taxon>Eukaryota</taxon>
        <taxon>Metazoa</taxon>
        <taxon>Ecdysozoa</taxon>
        <taxon>Arthropoda</taxon>
        <taxon>Hexapoda</taxon>
        <taxon>Insecta</taxon>
        <taxon>Pterygota</taxon>
        <taxon>Neoptera</taxon>
        <taxon>Polyneoptera</taxon>
        <taxon>Dictyoptera</taxon>
        <taxon>Blattodea</taxon>
        <taxon>Blattoidea</taxon>
        <taxon>Blattidae</taxon>
        <taxon>Blattinae</taxon>
        <taxon>Periplaneta</taxon>
    </lineage>
</organism>
<keyword evidence="3 5" id="KW-1133">Transmembrane helix</keyword>
<accession>A0ABQ8SY36</accession>
<keyword evidence="4 5" id="KW-0472">Membrane</keyword>
<dbReference type="SUPFAM" id="SSF103473">
    <property type="entry name" value="MFS general substrate transporter"/>
    <property type="match status" value="1"/>
</dbReference>
<keyword evidence="2 5" id="KW-0812">Transmembrane</keyword>
<evidence type="ECO:0000313" key="7">
    <source>
        <dbReference type="EMBL" id="KAJ4439120.1"/>
    </source>
</evidence>
<evidence type="ECO:0000256" key="5">
    <source>
        <dbReference type="SAM" id="Phobius"/>
    </source>
</evidence>
<feature type="transmembrane region" description="Helical" evidence="5">
    <location>
        <begin position="473"/>
        <end position="494"/>
    </location>
</feature>
<gene>
    <name evidence="7" type="ORF">ANN_15077</name>
</gene>
<dbReference type="Gene3D" id="1.20.1250.20">
    <property type="entry name" value="MFS general substrate transporter like domains"/>
    <property type="match status" value="2"/>
</dbReference>
<keyword evidence="8" id="KW-1185">Reference proteome</keyword>
<feature type="transmembrane region" description="Helical" evidence="5">
    <location>
        <begin position="187"/>
        <end position="213"/>
    </location>
</feature>
<feature type="transmembrane region" description="Helical" evidence="5">
    <location>
        <begin position="45"/>
        <end position="71"/>
    </location>
</feature>
<proteinExistence type="predicted"/>
<evidence type="ECO:0000313" key="8">
    <source>
        <dbReference type="Proteomes" id="UP001148838"/>
    </source>
</evidence>
<comment type="subcellular location">
    <subcellularLocation>
        <location evidence="1">Membrane</location>
        <topology evidence="1">Multi-pass membrane protein</topology>
    </subcellularLocation>
</comment>
<dbReference type="Proteomes" id="UP001148838">
    <property type="component" value="Unassembled WGS sequence"/>
</dbReference>
<dbReference type="PROSITE" id="PS50850">
    <property type="entry name" value="MFS"/>
    <property type="match status" value="1"/>
</dbReference>
<evidence type="ECO:0000256" key="4">
    <source>
        <dbReference type="ARBA" id="ARBA00023136"/>
    </source>
</evidence>
<dbReference type="InterPro" id="IPR036259">
    <property type="entry name" value="MFS_trans_sf"/>
</dbReference>
<protein>
    <recommendedName>
        <fullName evidence="6">Major facilitator superfamily (MFS) profile domain-containing protein</fullName>
    </recommendedName>
</protein>
<dbReference type="PANTHER" id="PTHR11662:SF455">
    <property type="entry name" value="GH23975P"/>
    <property type="match status" value="1"/>
</dbReference>
<dbReference type="InterPro" id="IPR020846">
    <property type="entry name" value="MFS_dom"/>
</dbReference>
<evidence type="ECO:0000256" key="2">
    <source>
        <dbReference type="ARBA" id="ARBA00022692"/>
    </source>
</evidence>
<name>A0ABQ8SY36_PERAM</name>
<feature type="transmembrane region" description="Helical" evidence="5">
    <location>
        <begin position="409"/>
        <end position="429"/>
    </location>
</feature>
<comment type="caution">
    <text evidence="7">The sequence shown here is derived from an EMBL/GenBank/DDBJ whole genome shotgun (WGS) entry which is preliminary data.</text>
</comment>
<feature type="transmembrane region" description="Helical" evidence="5">
    <location>
        <begin position="378"/>
        <end position="397"/>
    </location>
</feature>
<feature type="transmembrane region" description="Helical" evidence="5">
    <location>
        <begin position="441"/>
        <end position="461"/>
    </location>
</feature>
<evidence type="ECO:0000256" key="1">
    <source>
        <dbReference type="ARBA" id="ARBA00004141"/>
    </source>
</evidence>
<dbReference type="CDD" id="cd17318">
    <property type="entry name" value="MFS_SLC17"/>
    <property type="match status" value="1"/>
</dbReference>
<evidence type="ECO:0000259" key="6">
    <source>
        <dbReference type="PROSITE" id="PS50850"/>
    </source>
</evidence>
<evidence type="ECO:0000256" key="3">
    <source>
        <dbReference type="ARBA" id="ARBA00022989"/>
    </source>
</evidence>
<feature type="transmembrane region" description="Helical" evidence="5">
    <location>
        <begin position="233"/>
        <end position="254"/>
    </location>
</feature>
<dbReference type="EMBL" id="JAJSOF020000019">
    <property type="protein sequence ID" value="KAJ4439120.1"/>
    <property type="molecule type" value="Genomic_DNA"/>
</dbReference>
<dbReference type="Pfam" id="PF07690">
    <property type="entry name" value="MFS_1"/>
    <property type="match status" value="2"/>
</dbReference>
<feature type="transmembrane region" description="Helical" evidence="5">
    <location>
        <begin position="99"/>
        <end position="120"/>
    </location>
</feature>
<sequence>MELSGPSRSPTEKTAIKSQLSFNQDLSEVPEEISSEWRFSIPRRYIVAIMAFFGFCNVYALRVNLSVAIVAMTSNYSHIENGTISFRQDYPWSPEVQGLVLSSFFYGYIVTQIPGGWLATRIGGKKLFGIGVGVTAVVTLLTPALASANLYLLVLGRVLEGLFEGVTYPSIHAVWSRWAPPLERSRLATIAFSGSYFGTVISLPLSGMLAQYVGWPYIFYLFGKQQNLFLNRLTLNVISGVLALIWCLLWWYIVAETPQGDRRITDAELEYIRSSIGPSANHIKVNVDPPWKRFLTSLPVWAIMIAHFSENWGFYTLLTELPTFMKDVLKFDLKDAGLLAALPYLVMGIVVQAGGFLADWLRSQGHLTTTQVRKLCNCGAFVCQTLFLLAAALYNTHRCCSKLDCRCGVWRLCLGWLQVHFPFLCVCIVNHLDIAPQFASILMGLSNTVATLPGMVSPLLTGHLVQDKTPEEWQAVFYIAGGVYLAGAVFYGLFASGERQKWADIPDSYALCRDDQSHASTEDMPYGTGSCE</sequence>
<feature type="domain" description="Major facilitator superfamily (MFS) profile" evidence="6">
    <location>
        <begin position="46"/>
        <end position="499"/>
    </location>
</feature>
<feature type="transmembrane region" description="Helical" evidence="5">
    <location>
        <begin position="338"/>
        <end position="358"/>
    </location>
</feature>